<accession>A0ABY0V4W3</accession>
<organism evidence="1 2">
    <name type="scientific">Schaalia radingae</name>
    <dbReference type="NCBI Taxonomy" id="131110"/>
    <lineage>
        <taxon>Bacteria</taxon>
        <taxon>Bacillati</taxon>
        <taxon>Actinomycetota</taxon>
        <taxon>Actinomycetes</taxon>
        <taxon>Actinomycetales</taxon>
        <taxon>Actinomycetaceae</taxon>
        <taxon>Schaalia</taxon>
    </lineage>
</organism>
<evidence type="ECO:0000313" key="1">
    <source>
        <dbReference type="EMBL" id="SDT85732.1"/>
    </source>
</evidence>
<sequence length="206" mass="22338">MAELNADFAHMFGSDNDALYLAKYTKELADKLDKLTTLTDKAPDGLVDCGWISDEGMELGFDDSTDDLKGYQGHGVVKTFMSDSTTSFTAALLESKLQTVVTYLDGEVEKAGSGGAVRIKAKSSRQVKDLCGMVDLYDTSNEEIHFRYVFPHLTLGEREGLAFKNGDISAYNYTLKVLGNYYLISNAPEMLEGASAAPASSGAESH</sequence>
<evidence type="ECO:0008006" key="3">
    <source>
        <dbReference type="Google" id="ProtNLM"/>
    </source>
</evidence>
<evidence type="ECO:0000313" key="2">
    <source>
        <dbReference type="Proteomes" id="UP000198976"/>
    </source>
</evidence>
<dbReference type="Proteomes" id="UP000198976">
    <property type="component" value="Chromosome I"/>
</dbReference>
<proteinExistence type="predicted"/>
<dbReference type="EMBL" id="LT629792">
    <property type="protein sequence ID" value="SDT85732.1"/>
    <property type="molecule type" value="Genomic_DNA"/>
</dbReference>
<protein>
    <recommendedName>
        <fullName evidence="3">Phage major tail protein, TP901-1 family</fullName>
    </recommendedName>
</protein>
<keyword evidence="2" id="KW-1185">Reference proteome</keyword>
<name>A0ABY0V4W3_9ACTO</name>
<dbReference type="RefSeq" id="WP_157886268.1">
    <property type="nucleotide sequence ID" value="NZ_LT629792.1"/>
</dbReference>
<gene>
    <name evidence="1" type="ORF">SAMN04489714_0144</name>
</gene>
<reference evidence="1 2" key="1">
    <citation type="submission" date="2016-10" db="EMBL/GenBank/DDBJ databases">
        <authorList>
            <person name="Varghese N."/>
            <person name="Submissions S."/>
        </authorList>
    </citation>
    <scope>NUCLEOTIDE SEQUENCE [LARGE SCALE GENOMIC DNA]</scope>
    <source>
        <strain evidence="1 2">DSM 9169</strain>
    </source>
</reference>